<feature type="non-terminal residue" evidence="9">
    <location>
        <position position="1"/>
    </location>
</feature>
<dbReference type="EMBL" id="ML992662">
    <property type="protein sequence ID" value="KAF2217731.1"/>
    <property type="molecule type" value="Genomic_DNA"/>
</dbReference>
<keyword evidence="4" id="KW-0255">Endonuclease</keyword>
<evidence type="ECO:0000256" key="1">
    <source>
        <dbReference type="ARBA" id="ARBA00009006"/>
    </source>
</evidence>
<evidence type="ECO:0000256" key="6">
    <source>
        <dbReference type="ARBA" id="ARBA00023157"/>
    </source>
</evidence>
<keyword evidence="7" id="KW-0456">Lyase</keyword>
<dbReference type="GO" id="GO:0016787">
    <property type="term" value="F:hydrolase activity"/>
    <property type="evidence" value="ECO:0007669"/>
    <property type="project" value="UniProtKB-KW"/>
</dbReference>
<dbReference type="EC" id="4.6.1.24" evidence="2"/>
<evidence type="ECO:0000256" key="4">
    <source>
        <dbReference type="ARBA" id="ARBA00022759"/>
    </source>
</evidence>
<comment type="catalytic activity">
    <reaction evidence="8">
        <text>[RNA] containing guanosine + H2O = an [RNA fragment]-3'-guanosine-3'-phosphate + a 5'-hydroxy-ribonucleotide-3'-[RNA fragment].</text>
        <dbReference type="EC" id="4.6.1.24"/>
    </reaction>
</comment>
<dbReference type="InterPro" id="IPR016191">
    <property type="entry name" value="Ribonuclease/ribotoxin"/>
</dbReference>
<dbReference type="GO" id="GO:0003723">
    <property type="term" value="F:RNA binding"/>
    <property type="evidence" value="ECO:0007669"/>
    <property type="project" value="InterPro"/>
</dbReference>
<dbReference type="InterPro" id="IPR000026">
    <property type="entry name" value="N1-like"/>
</dbReference>
<reference evidence="9" key="1">
    <citation type="journal article" date="2020" name="Stud. Mycol.">
        <title>101 Dothideomycetes genomes: a test case for predicting lifestyles and emergence of pathogens.</title>
        <authorList>
            <person name="Haridas S."/>
            <person name="Albert R."/>
            <person name="Binder M."/>
            <person name="Bloem J."/>
            <person name="Labutti K."/>
            <person name="Salamov A."/>
            <person name="Andreopoulos B."/>
            <person name="Baker S."/>
            <person name="Barry K."/>
            <person name="Bills G."/>
            <person name="Bluhm B."/>
            <person name="Cannon C."/>
            <person name="Castanera R."/>
            <person name="Culley D."/>
            <person name="Daum C."/>
            <person name="Ezra D."/>
            <person name="Gonzalez J."/>
            <person name="Henrissat B."/>
            <person name="Kuo A."/>
            <person name="Liang C."/>
            <person name="Lipzen A."/>
            <person name="Lutzoni F."/>
            <person name="Magnuson J."/>
            <person name="Mondo S."/>
            <person name="Nolan M."/>
            <person name="Ohm R."/>
            <person name="Pangilinan J."/>
            <person name="Park H.-J."/>
            <person name="Ramirez L."/>
            <person name="Alfaro M."/>
            <person name="Sun H."/>
            <person name="Tritt A."/>
            <person name="Yoshinaga Y."/>
            <person name="Zwiers L.-H."/>
            <person name="Turgeon B."/>
            <person name="Goodwin S."/>
            <person name="Spatafora J."/>
            <person name="Crous P."/>
            <person name="Grigoriev I."/>
        </authorList>
    </citation>
    <scope>NUCLEOTIDE SEQUENCE</scope>
    <source>
        <strain evidence="9">SCOH1-5</strain>
    </source>
</reference>
<dbReference type="GO" id="GO:0046589">
    <property type="term" value="F:ribonuclease T1 activity"/>
    <property type="evidence" value="ECO:0007669"/>
    <property type="project" value="UniProtKB-EC"/>
</dbReference>
<feature type="non-terminal residue" evidence="9">
    <location>
        <position position="111"/>
    </location>
</feature>
<evidence type="ECO:0000313" key="9">
    <source>
        <dbReference type="EMBL" id="KAF2217731.1"/>
    </source>
</evidence>
<keyword evidence="10" id="KW-1185">Reference proteome</keyword>
<keyword evidence="3" id="KW-0540">Nuclease</keyword>
<comment type="similarity">
    <text evidence="1">Belongs to the ribonuclease N1/T1 family.</text>
</comment>
<dbReference type="AlphaFoldDB" id="A0A6A6FWF4"/>
<dbReference type="PANTHER" id="PTHR42104">
    <property type="entry name" value="EXTRACELLULAR GUANYL-SPECIFIC RIBONUCLEASE RNTA (AFU_ORTHOLOGUE AFUA_4G03230)"/>
    <property type="match status" value="1"/>
</dbReference>
<dbReference type="CDD" id="cd00606">
    <property type="entry name" value="fungal_RNase"/>
    <property type="match status" value="1"/>
</dbReference>
<organism evidence="9 10">
    <name type="scientific">Cercospora zeae-maydis SCOH1-5</name>
    <dbReference type="NCBI Taxonomy" id="717836"/>
    <lineage>
        <taxon>Eukaryota</taxon>
        <taxon>Fungi</taxon>
        <taxon>Dikarya</taxon>
        <taxon>Ascomycota</taxon>
        <taxon>Pezizomycotina</taxon>
        <taxon>Dothideomycetes</taxon>
        <taxon>Dothideomycetidae</taxon>
        <taxon>Mycosphaerellales</taxon>
        <taxon>Mycosphaerellaceae</taxon>
        <taxon>Cercospora</taxon>
    </lineage>
</organism>
<sequence length="111" mass="11828">LETRQSATTCGGHSYSQSRVSAAYRQGLNYFNNGQQVGTNRYPHRFNNREGFSFPVAPPYQIFPIMQSGNVYTGGAPGPDRVVFNEAGRYAGAITHTGAGGNAFVGCSGTS</sequence>
<protein>
    <recommendedName>
        <fullName evidence="2">ribonuclease T1</fullName>
        <ecNumber evidence="2">4.6.1.24</ecNumber>
    </recommendedName>
</protein>
<dbReference type="Pfam" id="PF00545">
    <property type="entry name" value="Ribonuclease"/>
    <property type="match status" value="1"/>
</dbReference>
<name>A0A6A6FWF4_9PEZI</name>
<gene>
    <name evidence="9" type="ORF">CERZMDRAFT_4256</name>
</gene>
<dbReference type="PANTHER" id="PTHR42104:SF1">
    <property type="entry name" value="EXTRACELLULAR GUANYL-SPECIFIC RIBONUCLEASE RNTA (AFU_ORTHOLOGUE AFUA_4G03230)"/>
    <property type="match status" value="1"/>
</dbReference>
<dbReference type="OrthoDB" id="5425539at2759"/>
<evidence type="ECO:0000313" key="10">
    <source>
        <dbReference type="Proteomes" id="UP000799539"/>
    </source>
</evidence>
<proteinExistence type="inferred from homology"/>
<keyword evidence="6" id="KW-1015">Disulfide bond</keyword>
<evidence type="ECO:0000256" key="7">
    <source>
        <dbReference type="ARBA" id="ARBA00023239"/>
    </source>
</evidence>
<dbReference type="SUPFAM" id="SSF53933">
    <property type="entry name" value="Microbial ribonucleases"/>
    <property type="match status" value="1"/>
</dbReference>
<dbReference type="Proteomes" id="UP000799539">
    <property type="component" value="Unassembled WGS sequence"/>
</dbReference>
<accession>A0A6A6FWF4</accession>
<dbReference type="Gene3D" id="3.10.450.30">
    <property type="entry name" value="Microbial ribonucleases"/>
    <property type="match status" value="1"/>
</dbReference>
<evidence type="ECO:0000256" key="3">
    <source>
        <dbReference type="ARBA" id="ARBA00022722"/>
    </source>
</evidence>
<evidence type="ECO:0000256" key="8">
    <source>
        <dbReference type="ARBA" id="ARBA00034015"/>
    </source>
</evidence>
<evidence type="ECO:0000256" key="2">
    <source>
        <dbReference type="ARBA" id="ARBA00012549"/>
    </source>
</evidence>
<keyword evidence="5" id="KW-0378">Hydrolase</keyword>
<evidence type="ECO:0000256" key="5">
    <source>
        <dbReference type="ARBA" id="ARBA00022801"/>
    </source>
</evidence>